<evidence type="ECO:0000313" key="2">
    <source>
        <dbReference type="Proteomes" id="UP000807825"/>
    </source>
</evidence>
<dbReference type="Pfam" id="PF11136">
    <property type="entry name" value="DUF2889"/>
    <property type="match status" value="1"/>
</dbReference>
<dbReference type="EMBL" id="JACRDE010000217">
    <property type="protein sequence ID" value="MBI5249405.1"/>
    <property type="molecule type" value="Genomic_DNA"/>
</dbReference>
<dbReference type="InterPro" id="IPR021312">
    <property type="entry name" value="DUF2889"/>
</dbReference>
<comment type="caution">
    <text evidence="1">The sequence shown here is derived from an EMBL/GenBank/DDBJ whole genome shotgun (WGS) entry which is preliminary data.</text>
</comment>
<evidence type="ECO:0000313" key="1">
    <source>
        <dbReference type="EMBL" id="MBI5249405.1"/>
    </source>
</evidence>
<name>A0A9D6Z329_9BACT</name>
<dbReference type="AlphaFoldDB" id="A0A9D6Z329"/>
<organism evidence="1 2">
    <name type="scientific">Desulfomonile tiedjei</name>
    <dbReference type="NCBI Taxonomy" id="2358"/>
    <lineage>
        <taxon>Bacteria</taxon>
        <taxon>Pseudomonadati</taxon>
        <taxon>Thermodesulfobacteriota</taxon>
        <taxon>Desulfomonilia</taxon>
        <taxon>Desulfomonilales</taxon>
        <taxon>Desulfomonilaceae</taxon>
        <taxon>Desulfomonile</taxon>
    </lineage>
</organism>
<sequence>MLAYSRTKSIGVQMQGPGRRVVSGILEDEMYGMECQIAVSWPELVIESVQARMKRFTTTRCPRAMEVFTLAEGWKLDHELDGRIKKEIGRNGCRHMAILMVDCCRSLARAEFTRELRSALEKDPTLDKSEFVTLFFERYPTLKSYLNLQ</sequence>
<dbReference type="Proteomes" id="UP000807825">
    <property type="component" value="Unassembled WGS sequence"/>
</dbReference>
<reference evidence="1" key="1">
    <citation type="submission" date="2020-07" db="EMBL/GenBank/DDBJ databases">
        <title>Huge and variable diversity of episymbiotic CPR bacteria and DPANN archaea in groundwater ecosystems.</title>
        <authorList>
            <person name="He C.Y."/>
            <person name="Keren R."/>
            <person name="Whittaker M."/>
            <person name="Farag I.F."/>
            <person name="Doudna J."/>
            <person name="Cate J.H.D."/>
            <person name="Banfield J.F."/>
        </authorList>
    </citation>
    <scope>NUCLEOTIDE SEQUENCE</scope>
    <source>
        <strain evidence="1">NC_groundwater_1664_Pr3_B-0.1um_52_9</strain>
    </source>
</reference>
<proteinExistence type="predicted"/>
<protein>
    <submittedName>
        <fullName evidence="1">DUF2889 domain-containing protein</fullName>
    </submittedName>
</protein>
<gene>
    <name evidence="1" type="ORF">HY912_07915</name>
</gene>
<accession>A0A9D6Z329</accession>